<evidence type="ECO:0000256" key="10">
    <source>
        <dbReference type="ARBA" id="ARBA00053547"/>
    </source>
</evidence>
<evidence type="ECO:0000256" key="1">
    <source>
        <dbReference type="ARBA" id="ARBA00004970"/>
    </source>
</evidence>
<evidence type="ECO:0000313" key="12">
    <source>
        <dbReference type="Proteomes" id="UP000610558"/>
    </source>
</evidence>
<evidence type="ECO:0000256" key="6">
    <source>
        <dbReference type="ARBA" id="ARBA00022801"/>
    </source>
</evidence>
<proteinExistence type="inferred from homology"/>
<organism evidence="11 12">
    <name type="scientific">Spongiibacter pelagi</name>
    <dbReference type="NCBI Taxonomy" id="2760804"/>
    <lineage>
        <taxon>Bacteria</taxon>
        <taxon>Pseudomonadati</taxon>
        <taxon>Pseudomonadota</taxon>
        <taxon>Gammaproteobacteria</taxon>
        <taxon>Cellvibrionales</taxon>
        <taxon>Spongiibacteraceae</taxon>
        <taxon>Spongiibacter</taxon>
    </lineage>
</organism>
<name>A0A927BYG3_9GAMM</name>
<dbReference type="GO" id="GO:0046872">
    <property type="term" value="F:metal ion binding"/>
    <property type="evidence" value="ECO:0007669"/>
    <property type="project" value="UniProtKB-KW"/>
</dbReference>
<comment type="pathway">
    <text evidence="1">Amino-acid biosynthesis; L-histidine biosynthesis; L-histidine from 5-phospho-alpha-D-ribose 1-diphosphate: step 8/9.</text>
</comment>
<comment type="function">
    <text evidence="10">Catalyzes the dephosphorylation of histidinol-phosphate to histidinol, the direct precursor of histidine.</text>
</comment>
<dbReference type="Gene3D" id="3.40.50.1000">
    <property type="entry name" value="HAD superfamily/HAD-like"/>
    <property type="match status" value="1"/>
</dbReference>
<evidence type="ECO:0000256" key="9">
    <source>
        <dbReference type="ARBA" id="ARBA00052092"/>
    </source>
</evidence>
<keyword evidence="7" id="KW-0460">Magnesium</keyword>
<gene>
    <name evidence="11" type="ORF">IB286_02585</name>
</gene>
<dbReference type="NCBIfam" id="TIGR01490">
    <property type="entry name" value="HAD-SF-IB-hyp1"/>
    <property type="match status" value="1"/>
</dbReference>
<dbReference type="Proteomes" id="UP000610558">
    <property type="component" value="Unassembled WGS sequence"/>
</dbReference>
<protein>
    <recommendedName>
        <fullName evidence="4">Histidinol-phosphatase</fullName>
        <ecNumber evidence="3">3.1.3.15</ecNumber>
    </recommendedName>
    <alternativeName>
        <fullName evidence="8">Histidinol-phosphate phosphatase</fullName>
    </alternativeName>
</protein>
<dbReference type="InterPro" id="IPR050582">
    <property type="entry name" value="HAD-like_SerB"/>
</dbReference>
<dbReference type="InterPro" id="IPR036412">
    <property type="entry name" value="HAD-like_sf"/>
</dbReference>
<dbReference type="Gene3D" id="1.20.1440.100">
    <property type="entry name" value="SG protein - dephosphorylation function"/>
    <property type="match status" value="1"/>
</dbReference>
<sequence>MALAIFDLDNTLLAGDSDHAWGEFLITQGLVDPVEHKQQNDEFYRQYQQGGLDIIAYLRFALRVLTGKSPAELAPLHQRFMQDFIEPMKLAKAQALIEKHRQAGDILMVITATNRFVTEPIVKSLGINLLLACDAEIKDGKYTGEPCGLPTFQHGKVTRLNEWLAENNETLAGSYFYSDSHNDLPLLQQVENPVAVDPDDTLRQFAEQAGWPVISLR</sequence>
<evidence type="ECO:0000256" key="8">
    <source>
        <dbReference type="ARBA" id="ARBA00033209"/>
    </source>
</evidence>
<dbReference type="InterPro" id="IPR023214">
    <property type="entry name" value="HAD_sf"/>
</dbReference>
<dbReference type="EMBL" id="JACXLD010000001">
    <property type="protein sequence ID" value="MBD2857878.1"/>
    <property type="molecule type" value="Genomic_DNA"/>
</dbReference>
<evidence type="ECO:0000256" key="4">
    <source>
        <dbReference type="ARBA" id="ARBA00021697"/>
    </source>
</evidence>
<dbReference type="RefSeq" id="WP_190762700.1">
    <property type="nucleotide sequence ID" value="NZ_JACXLD010000001.1"/>
</dbReference>
<dbReference type="NCBIfam" id="TIGR01488">
    <property type="entry name" value="HAD-SF-IB"/>
    <property type="match status" value="1"/>
</dbReference>
<dbReference type="FunFam" id="3.40.50.1000:FF:000025">
    <property type="entry name" value="HAD hydrolase, family IB"/>
    <property type="match status" value="1"/>
</dbReference>
<evidence type="ECO:0000313" key="11">
    <source>
        <dbReference type="EMBL" id="MBD2857878.1"/>
    </source>
</evidence>
<dbReference type="PANTHER" id="PTHR43344:SF13">
    <property type="entry name" value="PHOSPHATASE RV3661-RELATED"/>
    <property type="match status" value="1"/>
</dbReference>
<keyword evidence="5" id="KW-0479">Metal-binding</keyword>
<evidence type="ECO:0000256" key="7">
    <source>
        <dbReference type="ARBA" id="ARBA00022842"/>
    </source>
</evidence>
<comment type="catalytic activity">
    <reaction evidence="9">
        <text>L-histidinol phosphate + H2O = L-histidinol + phosphate</text>
        <dbReference type="Rhea" id="RHEA:14465"/>
        <dbReference type="ChEBI" id="CHEBI:15377"/>
        <dbReference type="ChEBI" id="CHEBI:43474"/>
        <dbReference type="ChEBI" id="CHEBI:57699"/>
        <dbReference type="ChEBI" id="CHEBI:57980"/>
        <dbReference type="EC" id="3.1.3.15"/>
    </reaction>
    <physiologicalReaction direction="left-to-right" evidence="9">
        <dbReference type="Rhea" id="RHEA:14466"/>
    </physiologicalReaction>
</comment>
<reference evidence="11" key="1">
    <citation type="submission" date="2020-09" db="EMBL/GenBank/DDBJ databases">
        <authorList>
            <person name="Yoon J.-W."/>
        </authorList>
    </citation>
    <scope>NUCLEOTIDE SEQUENCE</scope>
    <source>
        <strain evidence="11">KMU-158</strain>
    </source>
</reference>
<evidence type="ECO:0000256" key="5">
    <source>
        <dbReference type="ARBA" id="ARBA00022723"/>
    </source>
</evidence>
<comment type="caution">
    <text evidence="11">The sequence shown here is derived from an EMBL/GenBank/DDBJ whole genome shotgun (WGS) entry which is preliminary data.</text>
</comment>
<dbReference type="PANTHER" id="PTHR43344">
    <property type="entry name" value="PHOSPHOSERINE PHOSPHATASE"/>
    <property type="match status" value="1"/>
</dbReference>
<comment type="similarity">
    <text evidence="2">Belongs to the HAD-like hydrolase superfamily. SerB family.</text>
</comment>
<dbReference type="CDD" id="cd02612">
    <property type="entry name" value="HAD_PGPPase"/>
    <property type="match status" value="1"/>
</dbReference>
<accession>A0A927BYG3</accession>
<evidence type="ECO:0000256" key="2">
    <source>
        <dbReference type="ARBA" id="ARBA00009184"/>
    </source>
</evidence>
<dbReference type="InterPro" id="IPR006385">
    <property type="entry name" value="HAD_hydro_SerB1"/>
</dbReference>
<evidence type="ECO:0000256" key="3">
    <source>
        <dbReference type="ARBA" id="ARBA00013085"/>
    </source>
</evidence>
<dbReference type="GO" id="GO:0004401">
    <property type="term" value="F:histidinol-phosphatase activity"/>
    <property type="evidence" value="ECO:0007669"/>
    <property type="project" value="UniProtKB-EC"/>
</dbReference>
<dbReference type="AlphaFoldDB" id="A0A927BYG3"/>
<keyword evidence="12" id="KW-1185">Reference proteome</keyword>
<dbReference type="SUPFAM" id="SSF56784">
    <property type="entry name" value="HAD-like"/>
    <property type="match status" value="1"/>
</dbReference>
<dbReference type="Pfam" id="PF12710">
    <property type="entry name" value="HAD"/>
    <property type="match status" value="1"/>
</dbReference>
<dbReference type="EC" id="3.1.3.15" evidence="3"/>
<keyword evidence="6 11" id="KW-0378">Hydrolase</keyword>